<keyword evidence="2" id="KW-1185">Reference proteome</keyword>
<comment type="caution">
    <text evidence="1">The sequence shown here is derived from an EMBL/GenBank/DDBJ whole genome shotgun (WGS) entry which is preliminary data.</text>
</comment>
<proteinExistence type="predicted"/>
<feature type="non-terminal residue" evidence="1">
    <location>
        <position position="1"/>
    </location>
</feature>
<reference evidence="1" key="1">
    <citation type="submission" date="2021-04" db="EMBL/GenBank/DDBJ databases">
        <authorList>
            <consortium name="Molecular Ecology Group"/>
        </authorList>
    </citation>
    <scope>NUCLEOTIDE SEQUENCE</scope>
</reference>
<dbReference type="EMBL" id="CAJHNH020002280">
    <property type="protein sequence ID" value="CAG5126187.1"/>
    <property type="molecule type" value="Genomic_DNA"/>
</dbReference>
<evidence type="ECO:0000313" key="2">
    <source>
        <dbReference type="Proteomes" id="UP000678393"/>
    </source>
</evidence>
<accession>A0A8S3Z9E2</accession>
<sequence length="51" mass="5786">VNVKERSLPVSTFIHRNIFVSSCCRTVATTSSSRTYSFRLTSKRIMQASCQ</sequence>
<organism evidence="1 2">
    <name type="scientific">Candidula unifasciata</name>
    <dbReference type="NCBI Taxonomy" id="100452"/>
    <lineage>
        <taxon>Eukaryota</taxon>
        <taxon>Metazoa</taxon>
        <taxon>Spiralia</taxon>
        <taxon>Lophotrochozoa</taxon>
        <taxon>Mollusca</taxon>
        <taxon>Gastropoda</taxon>
        <taxon>Heterobranchia</taxon>
        <taxon>Euthyneura</taxon>
        <taxon>Panpulmonata</taxon>
        <taxon>Eupulmonata</taxon>
        <taxon>Stylommatophora</taxon>
        <taxon>Helicina</taxon>
        <taxon>Helicoidea</taxon>
        <taxon>Geomitridae</taxon>
        <taxon>Candidula</taxon>
    </lineage>
</organism>
<evidence type="ECO:0000313" key="1">
    <source>
        <dbReference type="EMBL" id="CAG5126187.1"/>
    </source>
</evidence>
<name>A0A8S3Z9E2_9EUPU</name>
<feature type="non-terminal residue" evidence="1">
    <location>
        <position position="51"/>
    </location>
</feature>
<dbReference type="Proteomes" id="UP000678393">
    <property type="component" value="Unassembled WGS sequence"/>
</dbReference>
<gene>
    <name evidence="1" type="ORF">CUNI_LOCUS11745</name>
</gene>
<dbReference type="AlphaFoldDB" id="A0A8S3Z9E2"/>
<protein>
    <submittedName>
        <fullName evidence="1">Uncharacterized protein</fullName>
    </submittedName>
</protein>